<evidence type="ECO:0000313" key="7">
    <source>
        <dbReference type="Proteomes" id="UP001481413"/>
    </source>
</evidence>
<keyword evidence="3" id="KW-0975">Bacterial flagellum</keyword>
<evidence type="ECO:0000313" key="6">
    <source>
        <dbReference type="EMBL" id="GAA6145835.1"/>
    </source>
</evidence>
<comment type="caution">
    <text evidence="6">The sequence shown here is derived from an EMBL/GenBank/DDBJ whole genome shotgun (WGS) entry which is preliminary data.</text>
</comment>
<keyword evidence="2" id="KW-0547">Nucleotide-binding</keyword>
<reference evidence="6 7" key="1">
    <citation type="submission" date="2024-04" db="EMBL/GenBank/DDBJ databases">
        <title>Draft genome sequence of Thalassolituus maritimus NBRC 116585.</title>
        <authorList>
            <person name="Miyakawa T."/>
            <person name="Kusuya Y."/>
            <person name="Miura T."/>
        </authorList>
    </citation>
    <scope>NUCLEOTIDE SEQUENCE [LARGE SCALE GENOMIC DNA]</scope>
    <source>
        <strain evidence="6 7">5NW40-0001</strain>
    </source>
</reference>
<sequence length="272" mass="31761">MKMEKLPELIRDLKVLKRSGPSDMPEASTNQQFLLSTPEDVYGALRKVVLLETPVTLRIDGEETEFKSAITETSFKSRSFFMDRVIPVQGNDLIRSGKRFSVECDTQGVRIEFRMTGRLRYQPEQEQYRAEFPDEVLYLQRRTAYRVMVPPAHQILVTLRFHDDEDDEGMTGRLLDLSSSGFKAQFKGDITEMLHNHKDIPMARVRFNRENSMDCSLEARHIQLNDNGQTQCGFSFTTISPQGQRFIDRLITEFQWEERRLKEQQKNELDNI</sequence>
<keyword evidence="1" id="KW-0973">c-di-GMP</keyword>
<evidence type="ECO:0008006" key="8">
    <source>
        <dbReference type="Google" id="ProtNLM"/>
    </source>
</evidence>
<feature type="domain" description="Type III secretion system flagellar brake protein YcgR PilZN" evidence="5">
    <location>
        <begin position="33"/>
        <end position="137"/>
    </location>
</feature>
<proteinExistence type="predicted"/>
<accession>A0ABQ0A0A5</accession>
<evidence type="ECO:0000256" key="1">
    <source>
        <dbReference type="ARBA" id="ARBA00022636"/>
    </source>
</evidence>
<organism evidence="6 7">
    <name type="scientific">Thalassolituus maritimus</name>
    <dbReference type="NCBI Taxonomy" id="484498"/>
    <lineage>
        <taxon>Bacteria</taxon>
        <taxon>Pseudomonadati</taxon>
        <taxon>Pseudomonadota</taxon>
        <taxon>Gammaproteobacteria</taxon>
        <taxon>Oceanospirillales</taxon>
        <taxon>Oceanospirillaceae</taxon>
        <taxon>Thalassolituus</taxon>
    </lineage>
</organism>
<dbReference type="InterPro" id="IPR009926">
    <property type="entry name" value="T3SS_YcgR_PilZN"/>
</dbReference>
<dbReference type="Pfam" id="PF07238">
    <property type="entry name" value="PilZ"/>
    <property type="match status" value="1"/>
</dbReference>
<dbReference type="InterPro" id="IPR009875">
    <property type="entry name" value="PilZ_domain"/>
</dbReference>
<dbReference type="InterPro" id="IPR012349">
    <property type="entry name" value="Split_barrel_FMN-bd"/>
</dbReference>
<evidence type="ECO:0000259" key="5">
    <source>
        <dbReference type="Pfam" id="PF07317"/>
    </source>
</evidence>
<dbReference type="Proteomes" id="UP001481413">
    <property type="component" value="Unassembled WGS sequence"/>
</dbReference>
<dbReference type="Pfam" id="PF07317">
    <property type="entry name" value="PilZN"/>
    <property type="match status" value="1"/>
</dbReference>
<dbReference type="Gene3D" id="2.40.10.220">
    <property type="entry name" value="predicted glycosyltransferase like domains"/>
    <property type="match status" value="1"/>
</dbReference>
<evidence type="ECO:0000256" key="3">
    <source>
        <dbReference type="ARBA" id="ARBA00023143"/>
    </source>
</evidence>
<gene>
    <name evidence="6" type="ORF">NBRC116585_19530</name>
</gene>
<feature type="domain" description="PilZ" evidence="4">
    <location>
        <begin position="140"/>
        <end position="252"/>
    </location>
</feature>
<evidence type="ECO:0000259" key="4">
    <source>
        <dbReference type="Pfam" id="PF07238"/>
    </source>
</evidence>
<protein>
    <recommendedName>
        <fullName evidence="8">Cyclic di-GMP binding protein YcgR</fullName>
    </recommendedName>
</protein>
<name>A0ABQ0A0A5_9GAMM</name>
<dbReference type="Gene3D" id="2.30.110.10">
    <property type="entry name" value="Electron Transport, Fmn-binding Protein, Chain A"/>
    <property type="match status" value="1"/>
</dbReference>
<evidence type="ECO:0000256" key="2">
    <source>
        <dbReference type="ARBA" id="ARBA00022741"/>
    </source>
</evidence>
<keyword evidence="7" id="KW-1185">Reference proteome</keyword>
<dbReference type="EMBL" id="BAABWH010000005">
    <property type="protein sequence ID" value="GAA6145835.1"/>
    <property type="molecule type" value="Genomic_DNA"/>
</dbReference>